<proteinExistence type="inferred from homology"/>
<dbReference type="KEGG" id="cbei:LF65_03357"/>
<feature type="domain" description="ABC3 transporter permease C-terminal" evidence="12">
    <location>
        <begin position="177"/>
        <end position="295"/>
    </location>
</feature>
<dbReference type="GO" id="GO:0051301">
    <property type="term" value="P:cell division"/>
    <property type="evidence" value="ECO:0007669"/>
    <property type="project" value="UniProtKB-KW"/>
</dbReference>
<dbReference type="OrthoDB" id="9812531at2"/>
<organism evidence="14 15">
    <name type="scientific">Clostridium beijerinckii</name>
    <name type="common">Clostridium MP</name>
    <dbReference type="NCBI Taxonomy" id="1520"/>
    <lineage>
        <taxon>Bacteria</taxon>
        <taxon>Bacillati</taxon>
        <taxon>Bacillota</taxon>
        <taxon>Clostridia</taxon>
        <taxon>Eubacteriales</taxon>
        <taxon>Clostridiaceae</taxon>
        <taxon>Clostridium</taxon>
    </lineage>
</organism>
<keyword evidence="7 11" id="KW-1133">Transmembrane helix</keyword>
<evidence type="ECO:0000256" key="4">
    <source>
        <dbReference type="ARBA" id="ARBA00022475"/>
    </source>
</evidence>
<evidence type="ECO:0000256" key="10">
    <source>
        <dbReference type="PIRNR" id="PIRNR003097"/>
    </source>
</evidence>
<evidence type="ECO:0000256" key="3">
    <source>
        <dbReference type="ARBA" id="ARBA00021907"/>
    </source>
</evidence>
<evidence type="ECO:0000256" key="1">
    <source>
        <dbReference type="ARBA" id="ARBA00004651"/>
    </source>
</evidence>
<dbReference type="InterPro" id="IPR058204">
    <property type="entry name" value="FtsX_firmicutes-type"/>
</dbReference>
<evidence type="ECO:0000256" key="5">
    <source>
        <dbReference type="ARBA" id="ARBA00022618"/>
    </source>
</evidence>
<dbReference type="EMBL" id="CP010086">
    <property type="protein sequence ID" value="AJG99919.1"/>
    <property type="molecule type" value="Genomic_DNA"/>
</dbReference>
<keyword evidence="6 11" id="KW-0812">Transmembrane</keyword>
<sequence>MNFNTFKYYIIDALKSLNRNRTISIASVITVTSTLFIMGVSMLLMQNINIGMSNAKSQVQIQVFLNNSITNKDQENLEQKLNNISGIKSVKFEDKSEALEKFNKQVSEDNNSLLNNYDSSNNPLPNSFIIYLENPEVSQQVISAIENMPGIESIGNDQEFTNKIISISKNVKWIGIALFILMVSVSIFLISNTIKLAIYSRRREIGIMKFVGATDWFIRYPLIIEGALIGLFGAVCSNILIYYLYKLVFIKINENLLLINLISPSYITQTLQWQFILVGILIGSVGSFWSLIKFLKV</sequence>
<dbReference type="Pfam" id="PF18075">
    <property type="entry name" value="FtsX_ECD"/>
    <property type="match status" value="1"/>
</dbReference>
<reference evidence="15" key="1">
    <citation type="submission" date="2014-12" db="EMBL/GenBank/DDBJ databases">
        <title>Genome sequence of Clostridium beijerinckii strain 59B.</title>
        <authorList>
            <person name="Little G.T."/>
            <person name="Minton N.P."/>
        </authorList>
    </citation>
    <scope>NUCLEOTIDE SEQUENCE [LARGE SCALE GENOMIC DNA]</scope>
    <source>
        <strain evidence="15">59B</strain>
    </source>
</reference>
<keyword evidence="4 10" id="KW-1003">Cell membrane</keyword>
<dbReference type="Proteomes" id="UP000031866">
    <property type="component" value="Chromosome"/>
</dbReference>
<dbReference type="NCBIfam" id="NF038347">
    <property type="entry name" value="FtsX_Gpos"/>
    <property type="match status" value="1"/>
</dbReference>
<dbReference type="InterPro" id="IPR040690">
    <property type="entry name" value="FtsX_ECD"/>
</dbReference>
<evidence type="ECO:0000256" key="7">
    <source>
        <dbReference type="ARBA" id="ARBA00022989"/>
    </source>
</evidence>
<evidence type="ECO:0000259" key="12">
    <source>
        <dbReference type="Pfam" id="PF02687"/>
    </source>
</evidence>
<keyword evidence="8 10" id="KW-0472">Membrane</keyword>
<protein>
    <recommendedName>
        <fullName evidence="3 10">Cell division protein FtsX</fullName>
    </recommendedName>
</protein>
<evidence type="ECO:0000256" key="6">
    <source>
        <dbReference type="ARBA" id="ARBA00022692"/>
    </source>
</evidence>
<feature type="transmembrane region" description="Helical" evidence="11">
    <location>
        <begin position="220"/>
        <end position="245"/>
    </location>
</feature>
<feature type="transmembrane region" description="Helical" evidence="11">
    <location>
        <begin position="173"/>
        <end position="199"/>
    </location>
</feature>
<dbReference type="AlphaFoldDB" id="A0A0B5QCH2"/>
<evidence type="ECO:0000313" key="15">
    <source>
        <dbReference type="Proteomes" id="UP000031866"/>
    </source>
</evidence>
<evidence type="ECO:0000259" key="13">
    <source>
        <dbReference type="Pfam" id="PF18075"/>
    </source>
</evidence>
<dbReference type="STRING" id="1520.LF65_03357"/>
<dbReference type="PANTHER" id="PTHR47755:SF1">
    <property type="entry name" value="CELL DIVISION PROTEIN FTSX"/>
    <property type="match status" value="1"/>
</dbReference>
<dbReference type="PANTHER" id="PTHR47755">
    <property type="entry name" value="CELL DIVISION PROTEIN FTSX"/>
    <property type="match status" value="1"/>
</dbReference>
<name>A0A0B5QCH2_CLOBE</name>
<feature type="domain" description="FtsX extracellular" evidence="13">
    <location>
        <begin position="59"/>
        <end position="154"/>
    </location>
</feature>
<dbReference type="InterPro" id="IPR003838">
    <property type="entry name" value="ABC3_permease_C"/>
</dbReference>
<dbReference type="PIRSF" id="PIRSF003097">
    <property type="entry name" value="FtsX"/>
    <property type="match status" value="1"/>
</dbReference>
<dbReference type="InterPro" id="IPR004513">
    <property type="entry name" value="FtsX"/>
</dbReference>
<feature type="transmembrane region" description="Helical" evidence="11">
    <location>
        <begin position="271"/>
        <end position="292"/>
    </location>
</feature>
<dbReference type="GO" id="GO:0005886">
    <property type="term" value="C:plasma membrane"/>
    <property type="evidence" value="ECO:0007669"/>
    <property type="project" value="UniProtKB-SubCell"/>
</dbReference>
<evidence type="ECO:0000256" key="11">
    <source>
        <dbReference type="SAM" id="Phobius"/>
    </source>
</evidence>
<dbReference type="RefSeq" id="WP_041897361.1">
    <property type="nucleotide sequence ID" value="NZ_CP010086.2"/>
</dbReference>
<comment type="subcellular location">
    <subcellularLocation>
        <location evidence="1">Cell membrane</location>
        <topology evidence="1">Multi-pass membrane protein</topology>
    </subcellularLocation>
</comment>
<feature type="transmembrane region" description="Helical" evidence="11">
    <location>
        <begin position="23"/>
        <end position="45"/>
    </location>
</feature>
<comment type="function">
    <text evidence="10">Part of the ABC transporter FtsEX involved in asymmetric cellular division facilitating the initiation of sporulation.</text>
</comment>
<evidence type="ECO:0000256" key="8">
    <source>
        <dbReference type="ARBA" id="ARBA00023136"/>
    </source>
</evidence>
<evidence type="ECO:0000256" key="9">
    <source>
        <dbReference type="ARBA" id="ARBA00023306"/>
    </source>
</evidence>
<gene>
    <name evidence="14" type="ORF">LF65_03357</name>
</gene>
<evidence type="ECO:0000313" key="14">
    <source>
        <dbReference type="EMBL" id="AJG99919.1"/>
    </source>
</evidence>
<comment type="similarity">
    <text evidence="2 10">Belongs to the ABC-4 integral membrane protein family. FtsX subfamily.</text>
</comment>
<dbReference type="Pfam" id="PF02687">
    <property type="entry name" value="FtsX"/>
    <property type="match status" value="1"/>
</dbReference>
<evidence type="ECO:0000256" key="2">
    <source>
        <dbReference type="ARBA" id="ARBA00007379"/>
    </source>
</evidence>
<accession>A0A0B5QCH2</accession>
<keyword evidence="9 10" id="KW-0131">Cell cycle</keyword>
<keyword evidence="5 10" id="KW-0132">Cell division</keyword>
<dbReference type="Gene3D" id="3.30.70.3040">
    <property type="match status" value="1"/>
</dbReference>